<dbReference type="EMBL" id="QTTQ01000010">
    <property type="protein sequence ID" value="REE81688.1"/>
    <property type="molecule type" value="Genomic_DNA"/>
</dbReference>
<evidence type="ECO:0000259" key="4">
    <source>
        <dbReference type="SMART" id="SM00797"/>
    </source>
</evidence>
<dbReference type="PANTHER" id="PTHR43309">
    <property type="entry name" value="5-OXOPROLINASE SUBUNIT C"/>
    <property type="match status" value="1"/>
</dbReference>
<keyword evidence="2" id="KW-0378">Hydrolase</keyword>
<evidence type="ECO:0000313" key="6">
    <source>
        <dbReference type="Proteomes" id="UP000256429"/>
    </source>
</evidence>
<dbReference type="InterPro" id="IPR003778">
    <property type="entry name" value="CT_A_B"/>
</dbReference>
<keyword evidence="1" id="KW-0547">Nucleotide-binding</keyword>
<name>A0A3D9RQE5_9FLAO</name>
<accession>A0A3D9RQE5</accession>
<dbReference type="GO" id="GO:0016787">
    <property type="term" value="F:hydrolase activity"/>
    <property type="evidence" value="ECO:0007669"/>
    <property type="project" value="UniProtKB-KW"/>
</dbReference>
<dbReference type="Proteomes" id="UP000256429">
    <property type="component" value="Unassembled WGS sequence"/>
</dbReference>
<dbReference type="OrthoDB" id="9782422at2"/>
<feature type="domain" description="Carboxyltransferase" evidence="4">
    <location>
        <begin position="23"/>
        <end position="284"/>
    </location>
</feature>
<dbReference type="SMART" id="SM00797">
    <property type="entry name" value="AHS2"/>
    <property type="match status" value="1"/>
</dbReference>
<evidence type="ECO:0000256" key="3">
    <source>
        <dbReference type="ARBA" id="ARBA00022840"/>
    </source>
</evidence>
<gene>
    <name evidence="5" type="ORF">BX611_1223</name>
</gene>
<dbReference type="InterPro" id="IPR052708">
    <property type="entry name" value="PxpC"/>
</dbReference>
<evidence type="ECO:0000256" key="2">
    <source>
        <dbReference type="ARBA" id="ARBA00022801"/>
    </source>
</evidence>
<comment type="caution">
    <text evidence="5">The sequence shown here is derived from an EMBL/GenBank/DDBJ whole genome shotgun (WGS) entry which is preliminary data.</text>
</comment>
<dbReference type="RefSeq" id="WP_115879191.1">
    <property type="nucleotide sequence ID" value="NZ_QTTQ01000010.1"/>
</dbReference>
<protein>
    <submittedName>
        <fullName evidence="5">Biotin-dependent carboxylase-like uncharacterized protein</fullName>
    </submittedName>
</protein>
<dbReference type="Gene3D" id="2.40.100.10">
    <property type="entry name" value="Cyclophilin-like"/>
    <property type="match status" value="1"/>
</dbReference>
<keyword evidence="3" id="KW-0067">ATP-binding</keyword>
<dbReference type="InterPro" id="IPR029000">
    <property type="entry name" value="Cyclophilin-like_dom_sf"/>
</dbReference>
<sequence length="284" mass="31311">MIKVLKSGLYTSIQDTGRVGFRNLGVPLSGAMDSISAGFANALLNNKKNDAVLEITMLGPKLEFFKTTQIAISGAEISPKINNISILNNKVYTINSGDVLSFGKLIKGVRAYLAVKGGFKTEIVLKSRSFYDGITSKDIFKENDFINIDKWNPNKINTTGGLLKNKIQFFETSIIEVYKGPELELFDKKQQELLLVSNFTIGNTSNRMGYRLEEIVLKHSKSMITSPVLPGTVQLTPEGKLIVLMKDAQTTGGYPRVFQLTEKSIAILAQKATGSIFNFKLISI</sequence>
<evidence type="ECO:0000313" key="5">
    <source>
        <dbReference type="EMBL" id="REE81688.1"/>
    </source>
</evidence>
<proteinExistence type="predicted"/>
<dbReference type="GO" id="GO:0005524">
    <property type="term" value="F:ATP binding"/>
    <property type="evidence" value="ECO:0007669"/>
    <property type="project" value="UniProtKB-KW"/>
</dbReference>
<dbReference type="Pfam" id="PF02626">
    <property type="entry name" value="CT_A_B"/>
    <property type="match status" value="1"/>
</dbReference>
<organism evidence="5 6">
    <name type="scientific">Lutibacter oceani</name>
    <dbReference type="NCBI Taxonomy" id="1853311"/>
    <lineage>
        <taxon>Bacteria</taxon>
        <taxon>Pseudomonadati</taxon>
        <taxon>Bacteroidota</taxon>
        <taxon>Flavobacteriia</taxon>
        <taxon>Flavobacteriales</taxon>
        <taxon>Flavobacteriaceae</taxon>
        <taxon>Lutibacter</taxon>
    </lineage>
</organism>
<reference evidence="5 6" key="1">
    <citation type="submission" date="2018-08" db="EMBL/GenBank/DDBJ databases">
        <title>Genomic Encyclopedia of Type Strains, Phase III (KMG-III): the genomes of soil and plant-associated and newly described type strains.</title>
        <authorList>
            <person name="Whitman W."/>
        </authorList>
    </citation>
    <scope>NUCLEOTIDE SEQUENCE [LARGE SCALE GENOMIC DNA]</scope>
    <source>
        <strain evidence="5 6">325-5</strain>
    </source>
</reference>
<dbReference type="AlphaFoldDB" id="A0A3D9RQE5"/>
<keyword evidence="6" id="KW-1185">Reference proteome</keyword>
<dbReference type="PANTHER" id="PTHR43309:SF5">
    <property type="entry name" value="5-OXOPROLINASE SUBUNIT C"/>
    <property type="match status" value="1"/>
</dbReference>
<evidence type="ECO:0000256" key="1">
    <source>
        <dbReference type="ARBA" id="ARBA00022741"/>
    </source>
</evidence>